<protein>
    <submittedName>
        <fullName evidence="2">Uncharacterized protein</fullName>
    </submittedName>
</protein>
<sequence>MICPHCQQNLKYKERGGQTCGSCRKRFALEPRDNKMRLHDVKLMRLSQQLGGNGAYRYTVGQLHYNASRKNVRSKGEFPLGFLILNVLVAIVLAVVAVIGDIPFLLIPAGVSVLGWTLYIVYRVTTRRSRRIDPPLTRDQFRQLAVDGWRKTYGQDLPGLVRDHELSNLPEHSSTPVLAVLAPDRGALAALRVNDVVNRDRVTLVHSFDQVPPGVPIALLHDISVAGYVYAGRARAEFGSRVVADLTPRPKAARGAKAALRLLQPWPPDEQVAWLRASRLLDDDEVDWLSKGWWTPIESVRSSNVVGRLRAVLRRNADPDERAASAVGFMSWPS</sequence>
<evidence type="ECO:0000256" key="1">
    <source>
        <dbReference type="SAM" id="Phobius"/>
    </source>
</evidence>
<gene>
    <name evidence="2" type="ORF">Voc01_004480</name>
</gene>
<dbReference type="Proteomes" id="UP000635606">
    <property type="component" value="Unassembled WGS sequence"/>
</dbReference>
<name>A0A8J4E8C8_9ACTN</name>
<keyword evidence="3" id="KW-1185">Reference proteome</keyword>
<reference evidence="2" key="1">
    <citation type="submission" date="2021-01" db="EMBL/GenBank/DDBJ databases">
        <title>Whole genome shotgun sequence of Virgisporangium ochraceum NBRC 16418.</title>
        <authorList>
            <person name="Komaki H."/>
            <person name="Tamura T."/>
        </authorList>
    </citation>
    <scope>NUCLEOTIDE SEQUENCE</scope>
    <source>
        <strain evidence="2">NBRC 16418</strain>
    </source>
</reference>
<organism evidence="2 3">
    <name type="scientific">Virgisporangium ochraceum</name>
    <dbReference type="NCBI Taxonomy" id="65505"/>
    <lineage>
        <taxon>Bacteria</taxon>
        <taxon>Bacillati</taxon>
        <taxon>Actinomycetota</taxon>
        <taxon>Actinomycetes</taxon>
        <taxon>Micromonosporales</taxon>
        <taxon>Micromonosporaceae</taxon>
        <taxon>Virgisporangium</taxon>
    </lineage>
</organism>
<comment type="caution">
    <text evidence="2">The sequence shown here is derived from an EMBL/GenBank/DDBJ whole genome shotgun (WGS) entry which is preliminary data.</text>
</comment>
<dbReference type="RefSeq" id="WP_203925539.1">
    <property type="nucleotide sequence ID" value="NZ_BOPH01000006.1"/>
</dbReference>
<dbReference type="AlphaFoldDB" id="A0A8J4E8C8"/>
<keyword evidence="1" id="KW-0812">Transmembrane</keyword>
<evidence type="ECO:0000313" key="3">
    <source>
        <dbReference type="Proteomes" id="UP000635606"/>
    </source>
</evidence>
<feature type="transmembrane region" description="Helical" evidence="1">
    <location>
        <begin position="105"/>
        <end position="122"/>
    </location>
</feature>
<accession>A0A8J4E8C8</accession>
<keyword evidence="1" id="KW-0472">Membrane</keyword>
<proteinExistence type="predicted"/>
<evidence type="ECO:0000313" key="2">
    <source>
        <dbReference type="EMBL" id="GIJ65531.1"/>
    </source>
</evidence>
<feature type="transmembrane region" description="Helical" evidence="1">
    <location>
        <begin position="78"/>
        <end position="99"/>
    </location>
</feature>
<keyword evidence="1" id="KW-1133">Transmembrane helix</keyword>
<dbReference type="EMBL" id="BOPH01000006">
    <property type="protein sequence ID" value="GIJ65531.1"/>
    <property type="molecule type" value="Genomic_DNA"/>
</dbReference>